<evidence type="ECO:0000256" key="3">
    <source>
        <dbReference type="ARBA" id="ARBA00023163"/>
    </source>
</evidence>
<name>A0A2M9D015_9CELL</name>
<keyword evidence="1" id="KW-0805">Transcription regulation</keyword>
<evidence type="ECO:0000259" key="5">
    <source>
        <dbReference type="PROSITE" id="PS50932"/>
    </source>
</evidence>
<dbReference type="AlphaFoldDB" id="A0A2M9D015"/>
<feature type="region of interest" description="Disordered" evidence="4">
    <location>
        <begin position="328"/>
        <end position="410"/>
    </location>
</feature>
<dbReference type="PROSITE" id="PS00356">
    <property type="entry name" value="HTH_LACI_1"/>
    <property type="match status" value="1"/>
</dbReference>
<dbReference type="InterPro" id="IPR029475">
    <property type="entry name" value="DUF6807"/>
</dbReference>
<dbReference type="Pfam" id="PF14100">
    <property type="entry name" value="DUF6807"/>
    <property type="match status" value="1"/>
</dbReference>
<dbReference type="PANTHER" id="PTHR30146:SF109">
    <property type="entry name" value="HTH-TYPE TRANSCRIPTIONAL REGULATOR GALS"/>
    <property type="match status" value="1"/>
</dbReference>
<dbReference type="PRINTS" id="PR00036">
    <property type="entry name" value="HTHLACI"/>
</dbReference>
<dbReference type="SUPFAM" id="SSF53822">
    <property type="entry name" value="Periplasmic binding protein-like I"/>
    <property type="match status" value="1"/>
</dbReference>
<dbReference type="GO" id="GO:0003700">
    <property type="term" value="F:DNA-binding transcription factor activity"/>
    <property type="evidence" value="ECO:0007669"/>
    <property type="project" value="TreeGrafter"/>
</dbReference>
<dbReference type="RefSeq" id="WP_100421805.1">
    <property type="nucleotide sequence ID" value="NZ_BOOX01000003.1"/>
</dbReference>
<keyword evidence="7" id="KW-1185">Reference proteome</keyword>
<dbReference type="GO" id="GO:0000976">
    <property type="term" value="F:transcription cis-regulatory region binding"/>
    <property type="evidence" value="ECO:0007669"/>
    <property type="project" value="TreeGrafter"/>
</dbReference>
<dbReference type="InterPro" id="IPR000843">
    <property type="entry name" value="HTH_LacI"/>
</dbReference>
<dbReference type="CDD" id="cd06267">
    <property type="entry name" value="PBP1_LacI_sugar_binding-like"/>
    <property type="match status" value="1"/>
</dbReference>
<organism evidence="6 7">
    <name type="scientific">Sediminihabitans luteus</name>
    <dbReference type="NCBI Taxonomy" id="1138585"/>
    <lineage>
        <taxon>Bacteria</taxon>
        <taxon>Bacillati</taxon>
        <taxon>Actinomycetota</taxon>
        <taxon>Actinomycetes</taxon>
        <taxon>Micrococcales</taxon>
        <taxon>Cellulomonadaceae</taxon>
        <taxon>Sediminihabitans</taxon>
    </lineage>
</organism>
<dbReference type="Proteomes" id="UP000231693">
    <property type="component" value="Unassembled WGS sequence"/>
</dbReference>
<feature type="domain" description="HTH lacI-type" evidence="5">
    <location>
        <begin position="11"/>
        <end position="65"/>
    </location>
</feature>
<evidence type="ECO:0000313" key="6">
    <source>
        <dbReference type="EMBL" id="PJJ77415.1"/>
    </source>
</evidence>
<evidence type="ECO:0000256" key="2">
    <source>
        <dbReference type="ARBA" id="ARBA00023125"/>
    </source>
</evidence>
<proteinExistence type="predicted"/>
<dbReference type="SMART" id="SM00354">
    <property type="entry name" value="HTH_LACI"/>
    <property type="match status" value="1"/>
</dbReference>
<dbReference type="PANTHER" id="PTHR30146">
    <property type="entry name" value="LACI-RELATED TRANSCRIPTIONAL REPRESSOR"/>
    <property type="match status" value="1"/>
</dbReference>
<dbReference type="Gene3D" id="1.10.260.40">
    <property type="entry name" value="lambda repressor-like DNA-binding domains"/>
    <property type="match status" value="1"/>
</dbReference>
<dbReference type="Pfam" id="PF13377">
    <property type="entry name" value="Peripla_BP_3"/>
    <property type="match status" value="1"/>
</dbReference>
<dbReference type="CDD" id="cd01392">
    <property type="entry name" value="HTH_LacI"/>
    <property type="match status" value="1"/>
</dbReference>
<gene>
    <name evidence="6" type="ORF">CLV28_0634</name>
</gene>
<comment type="caution">
    <text evidence="6">The sequence shown here is derived from an EMBL/GenBank/DDBJ whole genome shotgun (WGS) entry which is preliminary data.</text>
</comment>
<keyword evidence="3" id="KW-0804">Transcription</keyword>
<dbReference type="OrthoDB" id="3258243at2"/>
<protein>
    <submittedName>
        <fullName evidence="6">LacI family transcriptional regulator</fullName>
    </submittedName>
</protein>
<accession>A0A2M9D015</accession>
<dbReference type="Pfam" id="PF00356">
    <property type="entry name" value="LacI"/>
    <property type="match status" value="1"/>
</dbReference>
<feature type="compositionally biased region" description="Low complexity" evidence="4">
    <location>
        <begin position="386"/>
        <end position="400"/>
    </location>
</feature>
<dbReference type="SUPFAM" id="SSF47413">
    <property type="entry name" value="lambda repressor-like DNA-binding domains"/>
    <property type="match status" value="1"/>
</dbReference>
<dbReference type="Gene3D" id="3.40.50.2300">
    <property type="match status" value="2"/>
</dbReference>
<dbReference type="InterPro" id="IPR028082">
    <property type="entry name" value="Peripla_BP_I"/>
</dbReference>
<dbReference type="InterPro" id="IPR046335">
    <property type="entry name" value="LacI/GalR-like_sensor"/>
</dbReference>
<keyword evidence="2" id="KW-0238">DNA-binding</keyword>
<dbReference type="EMBL" id="PGFE01000001">
    <property type="protein sequence ID" value="PJJ77415.1"/>
    <property type="molecule type" value="Genomic_DNA"/>
</dbReference>
<reference evidence="6 7" key="1">
    <citation type="submission" date="2017-11" db="EMBL/GenBank/DDBJ databases">
        <title>Genomic Encyclopedia of Archaeal and Bacterial Type Strains, Phase II (KMG-II): From Individual Species to Whole Genera.</title>
        <authorList>
            <person name="Goeker M."/>
        </authorList>
    </citation>
    <scope>NUCLEOTIDE SEQUENCE [LARGE SCALE GENOMIC DNA]</scope>
    <source>
        <strain evidence="6 7">DSM 25478</strain>
    </source>
</reference>
<evidence type="ECO:0000313" key="7">
    <source>
        <dbReference type="Proteomes" id="UP000231693"/>
    </source>
</evidence>
<dbReference type="InterPro" id="IPR010982">
    <property type="entry name" value="Lambda_DNA-bd_dom_sf"/>
</dbReference>
<evidence type="ECO:0000256" key="1">
    <source>
        <dbReference type="ARBA" id="ARBA00023015"/>
    </source>
</evidence>
<sequence>MSKVIKDRPVATISDVATAAGVSRATVSRVMNGRATVDPEITERVRAAASELRYRPSNVARSLSLGRTDTVALVVPDLANPMFQQILRGTTTAASAVGYRVLVADTAENPRDEAAIALEARLRCDALVLVSPRMTDAELAELAPQVAPVVLVNRTSAVAPSVLVDYRAGAAAVLRHLIGLGHRRVVYLAGPPSSASDAMRRDGIDDVLREQSDLKILEIPGGSTVGAGHGAVEDVLATRATAVVAFNDIVAFGLLAGLNEAGVAVPGDLTVTGFDDIELARYATPSLTTVAVPQHELGRHAWQELHAVIDPHRTPSPVTSFTPRLEVRASSGPVPRAVGEPSLAPTSAGTSTAGTSTADAATAGTSTATTSTATTTPRPDGAAAFPGPSGLPGSSGLPSGVAPDATDAFRWSPDGEAEQLVHDGVRLARYEKGDRLPPVHSRRPYLHPVHTLGGVPLTDAGPVDHRHHYGVSMAVPDVNGTSHWGGRTYVQDVGPTLLQNHGKQVSGGVRVDATDPHVLHDAVRWFDESGVPQLDEDRTLTARTLDDGWALTWRSVLRADHGALVIGSPATNGRRGAGYGGLFWRLSTAPAHVLSAAGEGEGATHGSASPWVAFVQDRPTGPTTLLTVQHGEPRHWFLRADEYPGACPALAWETPLTIPAGGTFETTTTTLLLDRAVDAAEAADLAGRLR</sequence>
<feature type="compositionally biased region" description="Low complexity" evidence="4">
    <location>
        <begin position="346"/>
        <end position="376"/>
    </location>
</feature>
<evidence type="ECO:0000256" key="4">
    <source>
        <dbReference type="SAM" id="MobiDB-lite"/>
    </source>
</evidence>
<dbReference type="PROSITE" id="PS50932">
    <property type="entry name" value="HTH_LACI_2"/>
    <property type="match status" value="1"/>
</dbReference>